<dbReference type="AlphaFoldDB" id="A0A2A2HWH1"/>
<evidence type="ECO:0000313" key="1">
    <source>
        <dbReference type="EMBL" id="PAV13819.1"/>
    </source>
</evidence>
<comment type="caution">
    <text evidence="1">The sequence shown here is derived from an EMBL/GenBank/DDBJ whole genome shotgun (WGS) entry which is preliminary data.</text>
</comment>
<reference evidence="1 2" key="1">
    <citation type="journal article" date="2017" name="BMC Genomics">
        <title>Genomic analysis of methanogenic archaea reveals a shift towards energy conservation.</title>
        <authorList>
            <person name="Gilmore S.P."/>
            <person name="Henske J.K."/>
            <person name="Sexton J.A."/>
            <person name="Solomon K.V."/>
            <person name="Seppala S."/>
            <person name="Yoo J.I."/>
            <person name="Huyett L.M."/>
            <person name="Pressman A."/>
            <person name="Cogan J.Z."/>
            <person name="Kivenson V."/>
            <person name="Peng X."/>
            <person name="Tan Y."/>
            <person name="Valentine D.L."/>
            <person name="O'Malley M.A."/>
        </authorList>
    </citation>
    <scope>NUCLEOTIDE SEQUENCE [LARGE SCALE GENOMIC DNA]</scope>
    <source>
        <strain evidence="1 2">MC-15</strain>
    </source>
</reference>
<keyword evidence="2" id="KW-1185">Reference proteome</keyword>
<proteinExistence type="predicted"/>
<name>A0A2A2HWH1_9EURY</name>
<gene>
    <name evidence="1" type="ORF">ASJ81_16485</name>
</gene>
<dbReference type="EMBL" id="LMVP01000052">
    <property type="protein sequence ID" value="PAV13819.1"/>
    <property type="molecule type" value="Genomic_DNA"/>
</dbReference>
<organism evidence="1 2">
    <name type="scientific">Methanosarcina spelaei</name>
    <dbReference type="NCBI Taxonomy" id="1036679"/>
    <lineage>
        <taxon>Archaea</taxon>
        <taxon>Methanobacteriati</taxon>
        <taxon>Methanobacteriota</taxon>
        <taxon>Stenosarchaea group</taxon>
        <taxon>Methanomicrobia</taxon>
        <taxon>Methanosarcinales</taxon>
        <taxon>Methanosarcinaceae</taxon>
        <taxon>Methanosarcina</taxon>
    </lineage>
</organism>
<protein>
    <submittedName>
        <fullName evidence="1">Uncharacterized protein</fullName>
    </submittedName>
</protein>
<evidence type="ECO:0000313" key="2">
    <source>
        <dbReference type="Proteomes" id="UP000218164"/>
    </source>
</evidence>
<accession>A0A2A2HWH1</accession>
<sequence length="101" mass="11704">MRLIFFASITFHIFDSRLLHTRQASSARDHKIASFVLQEPNLFGAILFAFVLKALSEKILIFIKILRNVGHNTNQIQIDHQPIRMGQNNTFVMIRILIKSK</sequence>
<dbReference type="Proteomes" id="UP000218164">
    <property type="component" value="Unassembled WGS sequence"/>
</dbReference>